<organism evidence="2 3">
    <name type="scientific">Crenothrix polyspora</name>
    <dbReference type="NCBI Taxonomy" id="360316"/>
    <lineage>
        <taxon>Bacteria</taxon>
        <taxon>Pseudomonadati</taxon>
        <taxon>Pseudomonadota</taxon>
        <taxon>Gammaproteobacteria</taxon>
        <taxon>Methylococcales</taxon>
        <taxon>Crenotrichaceae</taxon>
        <taxon>Crenothrix</taxon>
    </lineage>
</organism>
<protein>
    <recommendedName>
        <fullName evidence="4">DUF4912 domain-containing protein</fullName>
    </recommendedName>
</protein>
<name>A0A1R4H2K4_9GAMM</name>
<evidence type="ECO:0000313" key="2">
    <source>
        <dbReference type="EMBL" id="SJM90477.1"/>
    </source>
</evidence>
<keyword evidence="3" id="KW-1185">Reference proteome</keyword>
<sequence length="211" mass="23886">MRLDSFNDRLSAEELLDISQEISKDFSPVFETKIVRPKPDTTSKLSRKELFEISEDISRKFQFPAVSVTQSNTLVLLPVDPSSMYAYWDVGKETVDNIIEKTPKSQLTLRVYNTPQQDRSAVKKSWQDMPIQDKQRQQKIRLPVLMDNTAYSVAIGEHHSDGRFITFVHSNPIDAYPGNTLPYQSLAHESGLQTKSKNTDKNASGLGSHPS</sequence>
<dbReference type="Proteomes" id="UP000195442">
    <property type="component" value="Unassembled WGS sequence"/>
</dbReference>
<accession>A0A1R4H2K4</accession>
<evidence type="ECO:0008006" key="4">
    <source>
        <dbReference type="Google" id="ProtNLM"/>
    </source>
</evidence>
<proteinExistence type="predicted"/>
<dbReference type="RefSeq" id="WP_179210133.1">
    <property type="nucleotide sequence ID" value="NZ_FUKJ01000077.1"/>
</dbReference>
<dbReference type="EMBL" id="FUKJ01000077">
    <property type="protein sequence ID" value="SJM90477.1"/>
    <property type="molecule type" value="Genomic_DNA"/>
</dbReference>
<reference evidence="3" key="1">
    <citation type="submission" date="2017-02" db="EMBL/GenBank/DDBJ databases">
        <authorList>
            <person name="Daims H."/>
        </authorList>
    </citation>
    <scope>NUCLEOTIDE SEQUENCE [LARGE SCALE GENOMIC DNA]</scope>
</reference>
<feature type="region of interest" description="Disordered" evidence="1">
    <location>
        <begin position="190"/>
        <end position="211"/>
    </location>
</feature>
<dbReference type="InterPro" id="IPR032585">
    <property type="entry name" value="DUF4912"/>
</dbReference>
<dbReference type="AlphaFoldDB" id="A0A1R4H2K4"/>
<evidence type="ECO:0000313" key="3">
    <source>
        <dbReference type="Proteomes" id="UP000195442"/>
    </source>
</evidence>
<dbReference type="Pfam" id="PF16258">
    <property type="entry name" value="DUF4912"/>
    <property type="match status" value="1"/>
</dbReference>
<gene>
    <name evidence="2" type="ORF">CRENPOLYSF2_1680012</name>
</gene>
<evidence type="ECO:0000256" key="1">
    <source>
        <dbReference type="SAM" id="MobiDB-lite"/>
    </source>
</evidence>